<dbReference type="Proteomes" id="UP000726170">
    <property type="component" value="Unassembled WGS sequence"/>
</dbReference>
<feature type="transmembrane region" description="Helical" evidence="1">
    <location>
        <begin position="6"/>
        <end position="26"/>
    </location>
</feature>
<organism evidence="2 3">
    <name type="scientific">Clostridium mobile</name>
    <dbReference type="NCBI Taxonomy" id="2841512"/>
    <lineage>
        <taxon>Bacteria</taxon>
        <taxon>Bacillati</taxon>
        <taxon>Bacillota</taxon>
        <taxon>Clostridia</taxon>
        <taxon>Eubacteriales</taxon>
        <taxon>Clostridiaceae</taxon>
        <taxon>Clostridium</taxon>
    </lineage>
</organism>
<dbReference type="NCBIfam" id="TIGR02862">
    <property type="entry name" value="spore_BofA"/>
    <property type="match status" value="1"/>
</dbReference>
<feature type="transmembrane region" description="Helical" evidence="1">
    <location>
        <begin position="33"/>
        <end position="54"/>
    </location>
</feature>
<dbReference type="RefSeq" id="WP_216441140.1">
    <property type="nucleotide sequence ID" value="NZ_JAHLQF010000007.1"/>
</dbReference>
<reference evidence="2 3" key="1">
    <citation type="submission" date="2021-06" db="EMBL/GenBank/DDBJ databases">
        <authorList>
            <person name="Sun Q."/>
            <person name="Li D."/>
        </authorList>
    </citation>
    <scope>NUCLEOTIDE SEQUENCE [LARGE SCALE GENOMIC DNA]</scope>
    <source>
        <strain evidence="2 3">MSJ-11</strain>
    </source>
</reference>
<feature type="transmembrane region" description="Helical" evidence="1">
    <location>
        <begin position="60"/>
        <end position="82"/>
    </location>
</feature>
<evidence type="ECO:0000256" key="1">
    <source>
        <dbReference type="SAM" id="Phobius"/>
    </source>
</evidence>
<dbReference type="Pfam" id="PF07441">
    <property type="entry name" value="BofA"/>
    <property type="match status" value="1"/>
</dbReference>
<dbReference type="InterPro" id="IPR010001">
    <property type="entry name" value="BofA"/>
</dbReference>
<evidence type="ECO:0000313" key="2">
    <source>
        <dbReference type="EMBL" id="MBU5486510.1"/>
    </source>
</evidence>
<proteinExistence type="predicted"/>
<protein>
    <submittedName>
        <fullName evidence="2">Pro-sigmaK processing inhibitor BofA family protein</fullName>
    </submittedName>
</protein>
<keyword evidence="1" id="KW-0812">Transmembrane</keyword>
<name>A0ABS6EMP2_9CLOT</name>
<accession>A0ABS6EMP2</accession>
<keyword evidence="3" id="KW-1185">Reference proteome</keyword>
<keyword evidence="1" id="KW-0472">Membrane</keyword>
<dbReference type="EMBL" id="JAHLQF010000007">
    <property type="protein sequence ID" value="MBU5486510.1"/>
    <property type="molecule type" value="Genomic_DNA"/>
</dbReference>
<sequence length="86" mass="9423">MFLEYIGYFLISIIGLILIVKVFSWPLKMLIKLIINGVMGAVLLLLINTVGSLFNFSIGINAVTAIIAGFFGVPGVIFLILFKTIM</sequence>
<evidence type="ECO:0000313" key="3">
    <source>
        <dbReference type="Proteomes" id="UP000726170"/>
    </source>
</evidence>
<keyword evidence="1" id="KW-1133">Transmembrane helix</keyword>
<gene>
    <name evidence="2" type="ORF">KQI86_19605</name>
</gene>
<comment type="caution">
    <text evidence="2">The sequence shown here is derived from an EMBL/GenBank/DDBJ whole genome shotgun (WGS) entry which is preliminary data.</text>
</comment>